<feature type="domain" description="Acyl-CoA dehydrogenase/oxidase N-terminal" evidence="8">
    <location>
        <begin position="8"/>
        <end position="118"/>
    </location>
</feature>
<dbReference type="SUPFAM" id="SSF56645">
    <property type="entry name" value="Acyl-CoA dehydrogenase NM domain-like"/>
    <property type="match status" value="1"/>
</dbReference>
<dbReference type="Gene3D" id="1.10.540.10">
    <property type="entry name" value="Acyl-CoA dehydrogenase/oxidase, N-terminal domain"/>
    <property type="match status" value="1"/>
</dbReference>
<dbReference type="InterPro" id="IPR036250">
    <property type="entry name" value="AcylCo_DH-like_C"/>
</dbReference>
<dbReference type="Proteomes" id="UP000665047">
    <property type="component" value="Chromosome"/>
</dbReference>
<dbReference type="InterPro" id="IPR046373">
    <property type="entry name" value="Acyl-CoA_Oxase/DH_mid-dom_sf"/>
</dbReference>
<evidence type="ECO:0000256" key="3">
    <source>
        <dbReference type="ARBA" id="ARBA00022630"/>
    </source>
</evidence>
<evidence type="ECO:0000256" key="5">
    <source>
        <dbReference type="RuleBase" id="RU362125"/>
    </source>
</evidence>
<dbReference type="InterPro" id="IPR009075">
    <property type="entry name" value="AcylCo_DH/oxidase_C"/>
</dbReference>
<gene>
    <name evidence="10" type="ORF">HGO23_07090</name>
    <name evidence="9" type="ORF">Xbud_02423</name>
</gene>
<dbReference type="GO" id="GO:0003995">
    <property type="term" value="F:acyl-CoA dehydrogenase activity"/>
    <property type="evidence" value="ECO:0007669"/>
    <property type="project" value="TreeGrafter"/>
</dbReference>
<dbReference type="Pfam" id="PF02770">
    <property type="entry name" value="Acyl-CoA_dh_M"/>
    <property type="match status" value="1"/>
</dbReference>
<evidence type="ECO:0000313" key="10">
    <source>
        <dbReference type="EMBL" id="QTL41088.1"/>
    </source>
</evidence>
<dbReference type="InterPro" id="IPR009100">
    <property type="entry name" value="AcylCoA_DH/oxidase_NM_dom_sf"/>
</dbReference>
<evidence type="ECO:0000259" key="6">
    <source>
        <dbReference type="Pfam" id="PF00441"/>
    </source>
</evidence>
<evidence type="ECO:0000259" key="8">
    <source>
        <dbReference type="Pfam" id="PF02771"/>
    </source>
</evidence>
<evidence type="ECO:0000313" key="12">
    <source>
        <dbReference type="Proteomes" id="UP000665047"/>
    </source>
</evidence>
<proteinExistence type="inferred from homology"/>
<dbReference type="PANTHER" id="PTHR43884:SF12">
    <property type="entry name" value="ISOVALERYL-COA DEHYDROGENASE, MITOCHONDRIAL-RELATED"/>
    <property type="match status" value="1"/>
</dbReference>
<evidence type="ECO:0000259" key="7">
    <source>
        <dbReference type="Pfam" id="PF02770"/>
    </source>
</evidence>
<comment type="similarity">
    <text evidence="2 5">Belongs to the acyl-CoA dehydrogenase family.</text>
</comment>
<keyword evidence="12" id="KW-1185">Reference proteome</keyword>
<comment type="cofactor">
    <cofactor evidence="1 5">
        <name>FAD</name>
        <dbReference type="ChEBI" id="CHEBI:57692"/>
    </cofactor>
</comment>
<dbReference type="Pfam" id="PF00441">
    <property type="entry name" value="Acyl-CoA_dh_1"/>
    <property type="match status" value="1"/>
</dbReference>
<dbReference type="Gene3D" id="2.40.110.10">
    <property type="entry name" value="Butyryl-CoA Dehydrogenase, subunit A, domain 2"/>
    <property type="match status" value="1"/>
</dbReference>
<dbReference type="Proteomes" id="UP000225833">
    <property type="component" value="Unassembled WGS sequence"/>
</dbReference>
<dbReference type="OrthoDB" id="9769473at2"/>
<dbReference type="InterPro" id="IPR037069">
    <property type="entry name" value="AcylCoA_DH/ox_N_sf"/>
</dbReference>
<protein>
    <submittedName>
        <fullName evidence="10">Acyl-CoA dehydrogenase family protein</fullName>
    </submittedName>
    <submittedName>
        <fullName evidence="9">Putative acyl-CoA dehydrogenase</fullName>
    </submittedName>
</protein>
<dbReference type="SUPFAM" id="SSF47203">
    <property type="entry name" value="Acyl-CoA dehydrogenase C-terminal domain-like"/>
    <property type="match status" value="1"/>
</dbReference>
<dbReference type="PANTHER" id="PTHR43884">
    <property type="entry name" value="ACYL-COA DEHYDROGENASE"/>
    <property type="match status" value="1"/>
</dbReference>
<name>A0A2D0IZI9_XENBU</name>
<dbReference type="Gene3D" id="1.20.140.10">
    <property type="entry name" value="Butyryl-CoA Dehydrogenase, subunit A, domain 3"/>
    <property type="match status" value="1"/>
</dbReference>
<keyword evidence="4 5" id="KW-0274">FAD</keyword>
<reference evidence="9 11" key="1">
    <citation type="journal article" date="2017" name="Nat. Microbiol.">
        <title>Natural product diversity associated with the nematode symbionts Photorhabdus and Xenorhabdus.</title>
        <authorList>
            <person name="Tobias N.J."/>
            <person name="Wolff H."/>
            <person name="Djahanschiri B."/>
            <person name="Grundmann F."/>
            <person name="Kronenwerth M."/>
            <person name="Shi Y.M."/>
            <person name="Simonyi S."/>
            <person name="Grun P."/>
            <person name="Shapiro-Ilan D."/>
            <person name="Pidot S.J."/>
            <person name="Stinear T.P."/>
            <person name="Ebersberger I."/>
            <person name="Bode H.B."/>
        </authorList>
    </citation>
    <scope>NUCLEOTIDE SEQUENCE [LARGE SCALE GENOMIC DNA]</scope>
    <source>
        <strain evidence="9 11">DSM 16342</strain>
    </source>
</reference>
<keyword evidence="3 5" id="KW-0285">Flavoprotein</keyword>
<feature type="domain" description="Acyl-CoA oxidase/dehydrogenase middle" evidence="7">
    <location>
        <begin position="122"/>
        <end position="212"/>
    </location>
</feature>
<organism evidence="9 11">
    <name type="scientific">Xenorhabdus budapestensis</name>
    <dbReference type="NCBI Taxonomy" id="290110"/>
    <lineage>
        <taxon>Bacteria</taxon>
        <taxon>Pseudomonadati</taxon>
        <taxon>Pseudomonadota</taxon>
        <taxon>Gammaproteobacteria</taxon>
        <taxon>Enterobacterales</taxon>
        <taxon>Morganellaceae</taxon>
        <taxon>Xenorhabdus</taxon>
    </lineage>
</organism>
<evidence type="ECO:0000313" key="9">
    <source>
        <dbReference type="EMBL" id="PHM27335.1"/>
    </source>
</evidence>
<accession>A0A2D0IZI9</accession>
<dbReference type="EMBL" id="NIBS01000012">
    <property type="protein sequence ID" value="PHM27335.1"/>
    <property type="molecule type" value="Genomic_DNA"/>
</dbReference>
<feature type="domain" description="Acyl-CoA dehydrogenase/oxidase C-terminal" evidence="6">
    <location>
        <begin position="232"/>
        <end position="374"/>
    </location>
</feature>
<dbReference type="Pfam" id="PF02771">
    <property type="entry name" value="Acyl-CoA_dh_N"/>
    <property type="match status" value="1"/>
</dbReference>
<dbReference type="InterPro" id="IPR006091">
    <property type="entry name" value="Acyl-CoA_Oxase/DH_mid-dom"/>
</dbReference>
<evidence type="ECO:0000313" key="11">
    <source>
        <dbReference type="Proteomes" id="UP000225833"/>
    </source>
</evidence>
<dbReference type="InterPro" id="IPR013786">
    <property type="entry name" value="AcylCoA_DH/ox_N"/>
</dbReference>
<reference evidence="10 12" key="2">
    <citation type="submission" date="2021-03" db="EMBL/GenBank/DDBJ databases">
        <title>Complete Genome Sequence Data of Xenorhabdus budapestensis strain C72, a Candidate Biological Control Agent, from China.</title>
        <authorList>
            <person name="LI B."/>
            <person name="WANG S."/>
            <person name="QIU D."/>
        </authorList>
    </citation>
    <scope>NUCLEOTIDE SEQUENCE [LARGE SCALE GENOMIC DNA]</scope>
    <source>
        <strain evidence="10 12">C-7-2</strain>
    </source>
</reference>
<dbReference type="GO" id="GO:0050660">
    <property type="term" value="F:flavin adenine dinucleotide binding"/>
    <property type="evidence" value="ECO:0007669"/>
    <property type="project" value="InterPro"/>
</dbReference>
<evidence type="ECO:0000256" key="2">
    <source>
        <dbReference type="ARBA" id="ARBA00009347"/>
    </source>
</evidence>
<dbReference type="EMBL" id="CP072455">
    <property type="protein sequence ID" value="QTL41088.1"/>
    <property type="molecule type" value="Genomic_DNA"/>
</dbReference>
<keyword evidence="5" id="KW-0560">Oxidoreductase</keyword>
<sequence>MFDRFLAPEQQEWLQTFEQFSVTNVAPYADEWDLSEAIPVGVVKQLANNGWLGGLAKTKNGGLGFDATTFGLLNMAIGAGSGSLTGLLNVHSMMLKTIEDWGSQEQKQRFLAPLVTGELIGAFAQTEVSAGGDSKNLSTRFEDHGNELSINGQKSWITFAQIADLFLVFGKYQGLDTAVLVPKNAPGLTITAKKNMLGFKSAYLAGLDFNDCRVPKTNIVGKPGFGQNLISNSALDYGRISVAWAAVGIQQAALSASVYRANSRSTFGTLLADQGIIRGYLAEMSSSLLASQLICLSATKAKEARDEDALEQILQAKLFASQEAGVSAAKAVQIHGGYGCDEINGISRLYRDAKILQVVEGSNELQKMLIGKQICTRYSYNAGLTHP</sequence>
<evidence type="ECO:0000256" key="1">
    <source>
        <dbReference type="ARBA" id="ARBA00001974"/>
    </source>
</evidence>
<evidence type="ECO:0000256" key="4">
    <source>
        <dbReference type="ARBA" id="ARBA00022827"/>
    </source>
</evidence>
<dbReference type="RefSeq" id="WP_099136263.1">
    <property type="nucleotide sequence ID" value="NZ_CAWNNJ010000024.1"/>
</dbReference>
<dbReference type="AlphaFoldDB" id="A0A2D0IZI9"/>